<dbReference type="EC" id="1.14.99.29" evidence="9"/>
<proteinExistence type="inferred from homology"/>
<dbReference type="UniPathway" id="UPA00354"/>
<accession>A0A4Z1GP50</accession>
<comment type="catalytic activity">
    <reaction evidence="1 9">
        <text>[eIF5A protein]-deoxyhypusine + AH2 + O2 = [eIF5A protein]-hypusine + A + H2O</text>
        <dbReference type="Rhea" id="RHEA:14101"/>
        <dbReference type="Rhea" id="RHEA-COMP:10144"/>
        <dbReference type="Rhea" id="RHEA-COMP:12592"/>
        <dbReference type="ChEBI" id="CHEBI:13193"/>
        <dbReference type="ChEBI" id="CHEBI:15377"/>
        <dbReference type="ChEBI" id="CHEBI:15379"/>
        <dbReference type="ChEBI" id="CHEBI:17499"/>
        <dbReference type="ChEBI" id="CHEBI:82657"/>
        <dbReference type="ChEBI" id="CHEBI:91175"/>
        <dbReference type="EC" id="1.14.99.29"/>
    </reaction>
</comment>
<evidence type="ECO:0000256" key="8">
    <source>
        <dbReference type="ARBA" id="ARBA00023256"/>
    </source>
</evidence>
<comment type="subcellular location">
    <subcellularLocation>
        <location evidence="9">Cytoplasm</location>
    </subcellularLocation>
    <subcellularLocation>
        <location evidence="9">Nucleus</location>
    </subcellularLocation>
</comment>
<dbReference type="Pfam" id="PF13646">
    <property type="entry name" value="HEAT_2"/>
    <property type="match status" value="2"/>
</dbReference>
<comment type="cofactor">
    <cofactor evidence="9">
        <name>Fe(2+)</name>
        <dbReference type="ChEBI" id="CHEBI:29033"/>
    </cofactor>
    <text evidence="9">Binds 2 Fe(2+) ions per subunit.</text>
</comment>
<feature type="binding site" evidence="9">
    <location>
        <position position="268"/>
    </location>
    <ligand>
        <name>Fe cation</name>
        <dbReference type="ChEBI" id="CHEBI:24875"/>
        <label>2</label>
    </ligand>
</feature>
<feature type="binding site" evidence="9">
    <location>
        <position position="301"/>
    </location>
    <ligand>
        <name>Fe cation</name>
        <dbReference type="ChEBI" id="CHEBI:24875"/>
        <label>2</label>
    </ligand>
</feature>
<dbReference type="InterPro" id="IPR011989">
    <property type="entry name" value="ARM-like"/>
</dbReference>
<dbReference type="GO" id="GO:0005634">
    <property type="term" value="C:nucleus"/>
    <property type="evidence" value="ECO:0007669"/>
    <property type="project" value="UniProtKB-SubCell"/>
</dbReference>
<dbReference type="EMBL" id="PQXK01000069">
    <property type="protein sequence ID" value="TGO38714.1"/>
    <property type="molecule type" value="Genomic_DNA"/>
</dbReference>
<protein>
    <recommendedName>
        <fullName evidence="9">Deoxyhypusine hydroxylase</fullName>
        <shortName evidence="9">DOHH</shortName>
        <ecNumber evidence="9">1.14.99.29</ecNumber>
    </recommendedName>
    <alternativeName>
        <fullName evidence="9">Deoxyhypusine dioxygenase</fullName>
    </alternativeName>
    <alternativeName>
        <fullName evidence="9">Deoxyhypusine monooxygenase</fullName>
    </alternativeName>
</protein>
<dbReference type="PANTHER" id="PTHR12697">
    <property type="entry name" value="PBS LYASE HEAT-LIKE PROTEIN"/>
    <property type="match status" value="1"/>
</dbReference>
<keyword evidence="11" id="KW-1185">Reference proteome</keyword>
<keyword evidence="9" id="KW-0539">Nucleus</keyword>
<feature type="binding site" evidence="9">
    <location>
        <position position="101"/>
    </location>
    <ligand>
        <name>Fe cation</name>
        <dbReference type="ChEBI" id="CHEBI:24875"/>
        <label>1</label>
    </ligand>
</feature>
<dbReference type="AlphaFoldDB" id="A0A4Z1GP50"/>
<keyword evidence="9" id="KW-0963">Cytoplasm</keyword>
<keyword evidence="8 9" id="KW-0386">Hypusine biosynthesis</keyword>
<dbReference type="PANTHER" id="PTHR12697:SF5">
    <property type="entry name" value="DEOXYHYPUSINE HYDROXYLASE"/>
    <property type="match status" value="1"/>
</dbReference>
<evidence type="ECO:0000256" key="9">
    <source>
        <dbReference type="HAMAP-Rule" id="MF_03101"/>
    </source>
</evidence>
<feature type="binding site" evidence="9">
    <location>
        <position position="100"/>
    </location>
    <ligand>
        <name>Fe cation</name>
        <dbReference type="ChEBI" id="CHEBI:24875"/>
        <label>1</label>
    </ligand>
</feature>
<evidence type="ECO:0000313" key="11">
    <source>
        <dbReference type="Proteomes" id="UP000297814"/>
    </source>
</evidence>
<comment type="caution">
    <text evidence="10">The sequence shown here is derived from an EMBL/GenBank/DDBJ whole genome shotgun (WGS) entry which is preliminary data.</text>
</comment>
<keyword evidence="7 9" id="KW-0503">Monooxygenase</keyword>
<dbReference type="HAMAP" id="MF_03101">
    <property type="entry name" value="Deoxyhypusine_hydroxylase"/>
    <property type="match status" value="1"/>
</dbReference>
<gene>
    <name evidence="9" type="primary">LIA1</name>
    <name evidence="10" type="ORF">BHYA_0069g00340</name>
</gene>
<dbReference type="SMART" id="SM00567">
    <property type="entry name" value="EZ_HEAT"/>
    <property type="match status" value="6"/>
</dbReference>
<sequence>MPISSNTTTFLPQHHLESYPKKLIKMAPSATSPAPEETTTTATILSLRKTLCSEAQPIGLRFRALFSLKHFACMPSSPLNVPAIEAIAAAFASPSALLKHELAYCLGQTRNLESSKFLRGVLENREEDSMVRHEAAEALGALADRDCLQLLKERRDDPNEPVEVRETCELSVENIEWAHSDAGKAEKLRQSDFASIDPAPPTAEENSESLSVEKLEETFLNTKVPLFIRYRAMFGLRDLASPPDLPTAVPAVLALAKGLHDKSALFRHEIAFVFGQLSHPASIPALTDSLSNLEEVSMVRHEAAEALGSLGDEEGVEDTLKKFLNDKDSVVRDSVILALDMAEFEQSGETEYALIPEKEAVAAA</sequence>
<dbReference type="InterPro" id="IPR027517">
    <property type="entry name" value="Deoxyhypusine_hydroxylase"/>
</dbReference>
<dbReference type="GO" id="GO:0005737">
    <property type="term" value="C:cytoplasm"/>
    <property type="evidence" value="ECO:0007669"/>
    <property type="project" value="UniProtKB-SubCell"/>
</dbReference>
<evidence type="ECO:0000256" key="4">
    <source>
        <dbReference type="ARBA" id="ARBA00022737"/>
    </source>
</evidence>
<organism evidence="10 11">
    <name type="scientific">Botrytis hyacinthi</name>
    <dbReference type="NCBI Taxonomy" id="278943"/>
    <lineage>
        <taxon>Eukaryota</taxon>
        <taxon>Fungi</taxon>
        <taxon>Dikarya</taxon>
        <taxon>Ascomycota</taxon>
        <taxon>Pezizomycotina</taxon>
        <taxon>Leotiomycetes</taxon>
        <taxon>Helotiales</taxon>
        <taxon>Sclerotiniaceae</taxon>
        <taxon>Botrytis</taxon>
    </lineage>
</organism>
<keyword evidence="5 9" id="KW-0560">Oxidoreductase</keyword>
<comment type="similarity">
    <text evidence="9">Belongs to the deoxyhypusine hydroxylase family.</text>
</comment>
<keyword evidence="6 9" id="KW-0408">Iron</keyword>
<dbReference type="Gene3D" id="1.25.10.10">
    <property type="entry name" value="Leucine-rich Repeat Variant"/>
    <property type="match status" value="2"/>
</dbReference>
<evidence type="ECO:0000256" key="5">
    <source>
        <dbReference type="ARBA" id="ARBA00023002"/>
    </source>
</evidence>
<feature type="binding site" evidence="9">
    <location>
        <position position="269"/>
    </location>
    <ligand>
        <name>Fe cation</name>
        <dbReference type="ChEBI" id="CHEBI:24875"/>
        <label>2</label>
    </ligand>
</feature>
<dbReference type="Proteomes" id="UP000297814">
    <property type="component" value="Unassembled WGS sequence"/>
</dbReference>
<dbReference type="SUPFAM" id="SSF48371">
    <property type="entry name" value="ARM repeat"/>
    <property type="match status" value="1"/>
</dbReference>
<evidence type="ECO:0000256" key="3">
    <source>
        <dbReference type="ARBA" id="ARBA00022723"/>
    </source>
</evidence>
<dbReference type="GO" id="GO:0019135">
    <property type="term" value="F:deoxyhypusine monooxygenase activity"/>
    <property type="evidence" value="ECO:0007669"/>
    <property type="project" value="UniProtKB-UniRule"/>
</dbReference>
<name>A0A4Z1GP50_9HELO</name>
<evidence type="ECO:0000256" key="7">
    <source>
        <dbReference type="ARBA" id="ARBA00023033"/>
    </source>
</evidence>
<dbReference type="GO" id="GO:0046872">
    <property type="term" value="F:metal ion binding"/>
    <property type="evidence" value="ECO:0007669"/>
    <property type="project" value="UniProtKB-KW"/>
</dbReference>
<comment type="function">
    <text evidence="9">Catalyzes the hydroxylation of the N(6)-(4-aminobutyl)-L-lysine intermediate to form hypusine, an essential post-translational modification only found in mature eIF-5A factor.</text>
</comment>
<comment type="pathway">
    <text evidence="2 9">Protein modification; eIF5A hypusination.</text>
</comment>
<feature type="binding site" evidence="9">
    <location>
        <position position="302"/>
    </location>
    <ligand>
        <name>Fe cation</name>
        <dbReference type="ChEBI" id="CHEBI:24875"/>
        <label>2</label>
    </ligand>
</feature>
<reference evidence="10 11" key="1">
    <citation type="submission" date="2017-12" db="EMBL/GenBank/DDBJ databases">
        <title>Comparative genomics of Botrytis spp.</title>
        <authorList>
            <person name="Valero-Jimenez C.A."/>
            <person name="Tapia P."/>
            <person name="Veloso J."/>
            <person name="Silva-Moreno E."/>
            <person name="Staats M."/>
            <person name="Valdes J.H."/>
            <person name="Van Kan J.A.L."/>
        </authorList>
    </citation>
    <scope>NUCLEOTIDE SEQUENCE [LARGE SCALE GENOMIC DNA]</scope>
    <source>
        <strain evidence="10 11">Bh0001</strain>
    </source>
</reference>
<feature type="binding site" evidence="9">
    <location>
        <position position="134"/>
    </location>
    <ligand>
        <name>Fe cation</name>
        <dbReference type="ChEBI" id="CHEBI:24875"/>
        <label>1</label>
    </ligand>
</feature>
<evidence type="ECO:0000256" key="2">
    <source>
        <dbReference type="ARBA" id="ARBA00005041"/>
    </source>
</evidence>
<evidence type="ECO:0000313" key="10">
    <source>
        <dbReference type="EMBL" id="TGO38714.1"/>
    </source>
</evidence>
<evidence type="ECO:0000256" key="1">
    <source>
        <dbReference type="ARBA" id="ARBA00000068"/>
    </source>
</evidence>
<keyword evidence="3 9" id="KW-0479">Metal-binding</keyword>
<feature type="binding site" evidence="9">
    <location>
        <position position="133"/>
    </location>
    <ligand>
        <name>Fe cation</name>
        <dbReference type="ChEBI" id="CHEBI:24875"/>
        <label>1</label>
    </ligand>
</feature>
<dbReference type="InterPro" id="IPR016024">
    <property type="entry name" value="ARM-type_fold"/>
</dbReference>
<keyword evidence="4" id="KW-0677">Repeat</keyword>
<evidence type="ECO:0000256" key="6">
    <source>
        <dbReference type="ARBA" id="ARBA00023004"/>
    </source>
</evidence>
<dbReference type="InterPro" id="IPR004155">
    <property type="entry name" value="PBS_lyase_HEAT"/>
</dbReference>